<protein>
    <submittedName>
        <fullName evidence="1">Uncharacterized protein</fullName>
    </submittedName>
</protein>
<evidence type="ECO:0000313" key="1">
    <source>
        <dbReference type="EMBL" id="TQN49188.1"/>
    </source>
</evidence>
<dbReference type="Proteomes" id="UP000315403">
    <property type="component" value="Unassembled WGS sequence"/>
</dbReference>
<dbReference type="RefSeq" id="WP_142090243.1">
    <property type="nucleotide sequence ID" value="NZ_SZUV01000010.1"/>
</dbReference>
<evidence type="ECO:0000313" key="2">
    <source>
        <dbReference type="Proteomes" id="UP000315403"/>
    </source>
</evidence>
<gene>
    <name evidence="1" type="ORF">DLNHIDIE_03506</name>
</gene>
<organism evidence="1 2">
    <name type="scientific">Acidithiobacillus thiooxidans ATCC 19377</name>
    <dbReference type="NCBI Taxonomy" id="637390"/>
    <lineage>
        <taxon>Bacteria</taxon>
        <taxon>Pseudomonadati</taxon>
        <taxon>Pseudomonadota</taxon>
        <taxon>Acidithiobacillia</taxon>
        <taxon>Acidithiobacillales</taxon>
        <taxon>Acidithiobacillaceae</taxon>
        <taxon>Acidithiobacillus</taxon>
    </lineage>
</organism>
<dbReference type="AlphaFoldDB" id="A0A543PYM3"/>
<name>A0A543PYM3_ACITH</name>
<reference evidence="1 2" key="1">
    <citation type="submission" date="2019-03" db="EMBL/GenBank/DDBJ databases">
        <title>New insights into Acidothiobacillus thiooxidans sulfur metabolism through coupled gene expression, solution geochemistry, microscopy and spectroscopy analyses.</title>
        <authorList>
            <person name="Camacho D."/>
            <person name="Frazao R."/>
            <person name="Fouillen A."/>
            <person name="Nanci A."/>
            <person name="Lang B.F."/>
            <person name="Apte S.C."/>
            <person name="Baron C."/>
            <person name="Warren L.A."/>
        </authorList>
    </citation>
    <scope>NUCLEOTIDE SEQUENCE [LARGE SCALE GENOMIC DNA]</scope>
    <source>
        <strain evidence="1 2">ATCC 19377</strain>
    </source>
</reference>
<proteinExistence type="predicted"/>
<sequence length="81" mass="8940">MGLFDKVVKVAKDAGTVTANSISAKANEIRHLQEKYALMSDDELIHIASSNGLFGKTQTEKGAAFRELRSRGYNPDDIRSR</sequence>
<dbReference type="EMBL" id="SZUV01000010">
    <property type="protein sequence ID" value="TQN49188.1"/>
    <property type="molecule type" value="Genomic_DNA"/>
</dbReference>
<comment type="caution">
    <text evidence="1">The sequence shown here is derived from an EMBL/GenBank/DDBJ whole genome shotgun (WGS) entry which is preliminary data.</text>
</comment>
<accession>A0A543PYM3</accession>